<evidence type="ECO:0000313" key="1">
    <source>
        <dbReference type="EMBL" id="PYE72705.1"/>
    </source>
</evidence>
<dbReference type="RefSeq" id="WP_110467042.1">
    <property type="nucleotide sequence ID" value="NZ_JAMOFZ010000053.1"/>
</dbReference>
<proteinExistence type="predicted"/>
<dbReference type="PANTHER" id="PTHR36455:SF1">
    <property type="entry name" value="BLR8292 PROTEIN"/>
    <property type="match status" value="1"/>
</dbReference>
<dbReference type="EMBL" id="QJTC01000052">
    <property type="protein sequence ID" value="PYE72705.1"/>
    <property type="molecule type" value="Genomic_DNA"/>
</dbReference>
<sequence length="116" mass="13615">MFRFDKGLKVYLHREPVDFRLNINGLSILVEQALGLDPFAPCAYVFSNRRRDRVKILGWERNGFWLLLKRLEKDRFIWPSAEAVPTLNAEQLHWLLEGIDIAVVQRHAHVRYSSVA</sequence>
<comment type="caution">
    <text evidence="1">The sequence shown here is derived from an EMBL/GenBank/DDBJ whole genome shotgun (WGS) entry which is preliminary data.</text>
</comment>
<keyword evidence="2" id="KW-1185">Reference proteome</keyword>
<dbReference type="PANTHER" id="PTHR36455">
    <property type="match status" value="1"/>
</dbReference>
<dbReference type="OrthoDB" id="9801450at2"/>
<dbReference type="NCBIfam" id="NF033819">
    <property type="entry name" value="IS66_TnpB"/>
    <property type="match status" value="1"/>
</dbReference>
<accession>A0A318SHT0</accession>
<dbReference type="AlphaFoldDB" id="A0A318SHT0"/>
<protein>
    <submittedName>
        <fullName evidence="1">IS66 Orf2 like protein</fullName>
    </submittedName>
</protein>
<name>A0A318SHT0_9BURK</name>
<organism evidence="1 2">
    <name type="scientific">Xylophilus ampelinus</name>
    <dbReference type="NCBI Taxonomy" id="54067"/>
    <lineage>
        <taxon>Bacteria</taxon>
        <taxon>Pseudomonadati</taxon>
        <taxon>Pseudomonadota</taxon>
        <taxon>Betaproteobacteria</taxon>
        <taxon>Burkholderiales</taxon>
        <taxon>Xylophilus</taxon>
    </lineage>
</organism>
<dbReference type="InterPro" id="IPR008878">
    <property type="entry name" value="Transposase_IS66_Orf2"/>
</dbReference>
<dbReference type="Pfam" id="PF05717">
    <property type="entry name" value="TnpB_IS66"/>
    <property type="match status" value="1"/>
</dbReference>
<evidence type="ECO:0000313" key="2">
    <source>
        <dbReference type="Proteomes" id="UP000247540"/>
    </source>
</evidence>
<reference evidence="1 2" key="1">
    <citation type="submission" date="2018-06" db="EMBL/GenBank/DDBJ databases">
        <title>Genomic Encyclopedia of Type Strains, Phase III (KMG-III): the genomes of soil and plant-associated and newly described type strains.</title>
        <authorList>
            <person name="Whitman W."/>
        </authorList>
    </citation>
    <scope>NUCLEOTIDE SEQUENCE [LARGE SCALE GENOMIC DNA]</scope>
    <source>
        <strain evidence="1 2">CECT 7646</strain>
    </source>
</reference>
<dbReference type="Proteomes" id="UP000247540">
    <property type="component" value="Unassembled WGS sequence"/>
</dbReference>
<gene>
    <name evidence="1" type="ORF">DFQ15_1522</name>
</gene>